<organism evidence="3 4">
    <name type="scientific">Zootermopsis nevadensis</name>
    <name type="common">Dampwood termite</name>
    <dbReference type="NCBI Taxonomy" id="136037"/>
    <lineage>
        <taxon>Eukaryota</taxon>
        <taxon>Metazoa</taxon>
        <taxon>Ecdysozoa</taxon>
        <taxon>Arthropoda</taxon>
        <taxon>Hexapoda</taxon>
        <taxon>Insecta</taxon>
        <taxon>Pterygota</taxon>
        <taxon>Neoptera</taxon>
        <taxon>Polyneoptera</taxon>
        <taxon>Dictyoptera</taxon>
        <taxon>Blattodea</taxon>
        <taxon>Blattoidea</taxon>
        <taxon>Termitoidae</taxon>
        <taxon>Termopsidae</taxon>
        <taxon>Zootermopsis</taxon>
    </lineage>
</organism>
<dbReference type="FunCoup" id="A0A067RAW7">
    <property type="interactions" value="1772"/>
</dbReference>
<accession>A0A067RAW7</accession>
<evidence type="ECO:0000313" key="4">
    <source>
        <dbReference type="Proteomes" id="UP000027135"/>
    </source>
</evidence>
<dbReference type="GO" id="GO:0016226">
    <property type="term" value="P:iron-sulfur cluster assembly"/>
    <property type="evidence" value="ECO:0007669"/>
    <property type="project" value="InterPro"/>
</dbReference>
<dbReference type="InParanoid" id="A0A067RAW7"/>
<dbReference type="STRING" id="136037.A0A067RAW7"/>
<dbReference type="InterPro" id="IPR008011">
    <property type="entry name" value="Complex1_LYR_dom"/>
</dbReference>
<dbReference type="OMA" id="YTTDKLV"/>
<proteinExistence type="inferred from homology"/>
<dbReference type="AlphaFoldDB" id="A0A067RAW7"/>
<dbReference type="EMBL" id="KK852816">
    <property type="protein sequence ID" value="KDR15786.1"/>
    <property type="molecule type" value="Genomic_DNA"/>
</dbReference>
<dbReference type="OrthoDB" id="275715at2759"/>
<sequence>MAISKNHVLKLYKTMLRESEKFSSYNYRLYALRRVRDTFKDGKSLTDSTEITEAVHKAEETLEIIKRQVVVGNLYAAEKLVIEKKAEKELTSRQGIRESCLDGDRNT</sequence>
<reference evidence="3 4" key="1">
    <citation type="journal article" date="2014" name="Nat. Commun.">
        <title>Molecular traces of alternative social organization in a termite genome.</title>
        <authorList>
            <person name="Terrapon N."/>
            <person name="Li C."/>
            <person name="Robertson H.M."/>
            <person name="Ji L."/>
            <person name="Meng X."/>
            <person name="Booth W."/>
            <person name="Chen Z."/>
            <person name="Childers C.P."/>
            <person name="Glastad K.M."/>
            <person name="Gokhale K."/>
            <person name="Gowin J."/>
            <person name="Gronenberg W."/>
            <person name="Hermansen R.A."/>
            <person name="Hu H."/>
            <person name="Hunt B.G."/>
            <person name="Huylmans A.K."/>
            <person name="Khalil S.M."/>
            <person name="Mitchell R.D."/>
            <person name="Munoz-Torres M.C."/>
            <person name="Mustard J.A."/>
            <person name="Pan H."/>
            <person name="Reese J.T."/>
            <person name="Scharf M.E."/>
            <person name="Sun F."/>
            <person name="Vogel H."/>
            <person name="Xiao J."/>
            <person name="Yang W."/>
            <person name="Yang Z."/>
            <person name="Yang Z."/>
            <person name="Zhou J."/>
            <person name="Zhu J."/>
            <person name="Brent C.S."/>
            <person name="Elsik C.G."/>
            <person name="Goodisman M.A."/>
            <person name="Liberles D.A."/>
            <person name="Roe R.M."/>
            <person name="Vargo E.L."/>
            <person name="Vilcinskas A."/>
            <person name="Wang J."/>
            <person name="Bornberg-Bauer E."/>
            <person name="Korb J."/>
            <person name="Zhang G."/>
            <person name="Liebig J."/>
        </authorList>
    </citation>
    <scope>NUCLEOTIDE SEQUENCE [LARGE SCALE GENOMIC DNA]</scope>
    <source>
        <tissue evidence="3">Whole organism</tissue>
    </source>
</reference>
<dbReference type="InterPro" id="IPR045297">
    <property type="entry name" value="Complex1_LYR_LYRM4"/>
</dbReference>
<name>A0A067RAW7_ZOONE</name>
<keyword evidence="4" id="KW-1185">Reference proteome</keyword>
<gene>
    <name evidence="3" type="ORF">L798_10153</name>
</gene>
<feature type="domain" description="Complex 1 LYR protein" evidence="2">
    <location>
        <begin position="7"/>
        <end position="63"/>
    </location>
</feature>
<comment type="similarity">
    <text evidence="1">Belongs to the complex I LYR family.</text>
</comment>
<dbReference type="Pfam" id="PF05347">
    <property type="entry name" value="Complex1_LYR"/>
    <property type="match status" value="1"/>
</dbReference>
<dbReference type="Proteomes" id="UP000027135">
    <property type="component" value="Unassembled WGS sequence"/>
</dbReference>
<evidence type="ECO:0000256" key="1">
    <source>
        <dbReference type="ARBA" id="ARBA00009508"/>
    </source>
</evidence>
<dbReference type="GO" id="GO:1990221">
    <property type="term" value="C:L-cysteine desulfurase complex"/>
    <property type="evidence" value="ECO:0007669"/>
    <property type="project" value="TreeGrafter"/>
</dbReference>
<protein>
    <submittedName>
        <fullName evidence="3">LYR motif-containing protein 4</fullName>
    </submittedName>
</protein>
<evidence type="ECO:0000313" key="3">
    <source>
        <dbReference type="EMBL" id="KDR15786.1"/>
    </source>
</evidence>
<dbReference type="GO" id="GO:0005739">
    <property type="term" value="C:mitochondrion"/>
    <property type="evidence" value="ECO:0007669"/>
    <property type="project" value="TreeGrafter"/>
</dbReference>
<dbReference type="eggNOG" id="KOG3801">
    <property type="taxonomic scope" value="Eukaryota"/>
</dbReference>
<evidence type="ECO:0000259" key="2">
    <source>
        <dbReference type="Pfam" id="PF05347"/>
    </source>
</evidence>
<dbReference type="InterPro" id="IPR051522">
    <property type="entry name" value="ISC_assembly_LYR"/>
</dbReference>
<dbReference type="CDD" id="cd20264">
    <property type="entry name" value="Complex1_LYR_LYRM4"/>
    <property type="match status" value="1"/>
</dbReference>
<dbReference type="PANTHER" id="PTHR13166">
    <property type="entry name" value="PROTEIN C6ORF149"/>
    <property type="match status" value="1"/>
</dbReference>
<dbReference type="PANTHER" id="PTHR13166:SF7">
    <property type="entry name" value="LYR MOTIF-CONTAINING PROTEIN 4"/>
    <property type="match status" value="1"/>
</dbReference>